<feature type="transmembrane region" description="Helical" evidence="2">
    <location>
        <begin position="203"/>
        <end position="224"/>
    </location>
</feature>
<dbReference type="Proteomes" id="UP000061468">
    <property type="component" value="Chromosome"/>
</dbReference>
<proteinExistence type="predicted"/>
<evidence type="ECO:0000313" key="3">
    <source>
        <dbReference type="EMBL" id="AMJ77589.1"/>
    </source>
</evidence>
<dbReference type="AlphaFoldDB" id="A0AAC9ACQ4"/>
<name>A0AAC9ACQ4_9ALTE</name>
<dbReference type="RefSeq" id="WP_020745091.1">
    <property type="nucleotide sequence ID" value="NZ_CAXGIV010000043.1"/>
</dbReference>
<keyword evidence="2" id="KW-1133">Transmembrane helix</keyword>
<feature type="transmembrane region" description="Helical" evidence="2">
    <location>
        <begin position="164"/>
        <end position="183"/>
    </location>
</feature>
<organism evidence="3 4">
    <name type="scientific">Alteromonas mediterranea</name>
    <dbReference type="NCBI Taxonomy" id="314275"/>
    <lineage>
        <taxon>Bacteria</taxon>
        <taxon>Pseudomonadati</taxon>
        <taxon>Pseudomonadota</taxon>
        <taxon>Gammaproteobacteria</taxon>
        <taxon>Alteromonadales</taxon>
        <taxon>Alteromonadaceae</taxon>
        <taxon>Alteromonas/Salinimonas group</taxon>
        <taxon>Alteromonas</taxon>
    </lineage>
</organism>
<evidence type="ECO:0000313" key="4">
    <source>
        <dbReference type="Proteomes" id="UP000061468"/>
    </source>
</evidence>
<sequence>MVKDYDSQPSFDNIKQEPPGARTDNNEAKISQNQNEQELKTFKLSDLESKFILKARKKIRLFDPEGIYQFKGSAIPYYHSFLHLISLLVSLYLIAYYFAVIVFSELEHLDGVGNTSNLTAIDKLFMIALAALTVLKLKKLIAVKVTHYDVRYKLALAANGFNRIVINLVKFSIYFLALALFIIGLDHPNETILGAFERLENGVMADSLAFFSWIVTALIFVKAFKRFGKE</sequence>
<keyword evidence="2" id="KW-0812">Transmembrane</keyword>
<reference evidence="3 4" key="1">
    <citation type="submission" date="2015-12" db="EMBL/GenBank/DDBJ databases">
        <title>Intraspecies pangenome expansion in the marine bacterium Alteromonas.</title>
        <authorList>
            <person name="Lopez-Perez M."/>
            <person name="Rodriguez-Valera F."/>
        </authorList>
    </citation>
    <scope>NUCLEOTIDE SEQUENCE [LARGE SCALE GENOMIC DNA]</scope>
    <source>
        <strain evidence="3 4">UM8</strain>
    </source>
</reference>
<protein>
    <submittedName>
        <fullName evidence="3">Uncharacterized protein</fullName>
    </submittedName>
</protein>
<evidence type="ECO:0000256" key="1">
    <source>
        <dbReference type="SAM" id="MobiDB-lite"/>
    </source>
</evidence>
<dbReference type="EMBL" id="CP013928">
    <property type="protein sequence ID" value="AMJ77589.1"/>
    <property type="molecule type" value="Genomic_DNA"/>
</dbReference>
<gene>
    <name evidence="3" type="ORF">AV942_04300</name>
</gene>
<feature type="transmembrane region" description="Helical" evidence="2">
    <location>
        <begin position="81"/>
        <end position="104"/>
    </location>
</feature>
<evidence type="ECO:0000256" key="2">
    <source>
        <dbReference type="SAM" id="Phobius"/>
    </source>
</evidence>
<keyword evidence="2" id="KW-0472">Membrane</keyword>
<feature type="region of interest" description="Disordered" evidence="1">
    <location>
        <begin position="1"/>
        <end position="32"/>
    </location>
</feature>
<accession>A0AAC9ACQ4</accession>
<feature type="transmembrane region" description="Helical" evidence="2">
    <location>
        <begin position="124"/>
        <end position="143"/>
    </location>
</feature>